<evidence type="ECO:0000313" key="3">
    <source>
        <dbReference type="Proteomes" id="UP001219518"/>
    </source>
</evidence>
<dbReference type="AlphaFoldDB" id="A0AAE1LAB4"/>
<evidence type="ECO:0000313" key="2">
    <source>
        <dbReference type="EMBL" id="KAK3912666.1"/>
    </source>
</evidence>
<reference evidence="2" key="2">
    <citation type="journal article" date="2023" name="BMC Genomics">
        <title>Pest status, molecular evolution, and epigenetic factors derived from the genome assembly of Frankliniella fusca, a thysanopteran phytovirus vector.</title>
        <authorList>
            <person name="Catto M.A."/>
            <person name="Labadie P.E."/>
            <person name="Jacobson A.L."/>
            <person name="Kennedy G.G."/>
            <person name="Srinivasan R."/>
            <person name="Hunt B.G."/>
        </authorList>
    </citation>
    <scope>NUCLEOTIDE SEQUENCE</scope>
    <source>
        <strain evidence="2">PL_HMW_Pooled</strain>
    </source>
</reference>
<organism evidence="2 3">
    <name type="scientific">Frankliniella fusca</name>
    <dbReference type="NCBI Taxonomy" id="407009"/>
    <lineage>
        <taxon>Eukaryota</taxon>
        <taxon>Metazoa</taxon>
        <taxon>Ecdysozoa</taxon>
        <taxon>Arthropoda</taxon>
        <taxon>Hexapoda</taxon>
        <taxon>Insecta</taxon>
        <taxon>Pterygota</taxon>
        <taxon>Neoptera</taxon>
        <taxon>Paraneoptera</taxon>
        <taxon>Thysanoptera</taxon>
        <taxon>Terebrantia</taxon>
        <taxon>Thripoidea</taxon>
        <taxon>Thripidae</taxon>
        <taxon>Frankliniella</taxon>
    </lineage>
</organism>
<keyword evidence="3" id="KW-1185">Reference proteome</keyword>
<reference evidence="2" key="1">
    <citation type="submission" date="2021-07" db="EMBL/GenBank/DDBJ databases">
        <authorList>
            <person name="Catto M.A."/>
            <person name="Jacobson A."/>
            <person name="Kennedy G."/>
            <person name="Labadie P."/>
            <person name="Hunt B.G."/>
            <person name="Srinivasan R."/>
        </authorList>
    </citation>
    <scope>NUCLEOTIDE SEQUENCE</scope>
    <source>
        <strain evidence="2">PL_HMW_Pooled</strain>
        <tissue evidence="2">Head</tissue>
    </source>
</reference>
<sequence length="85" mass="9224">MFPSRSSTALPQALLAPLLTLALALGLALHCSAQLPSNPYYGNGLQYPSRSGLAPYVYANTASYANTYYLPYAYQNYAPFAPIRT</sequence>
<gene>
    <name evidence="2" type="ORF">KUF71_022254</name>
</gene>
<feature type="chain" id="PRO_5042119778" evidence="1">
    <location>
        <begin position="34"/>
        <end position="85"/>
    </location>
</feature>
<accession>A0AAE1LAB4</accession>
<protein>
    <submittedName>
        <fullName evidence="2">Phosphoglucosamine mutase</fullName>
    </submittedName>
</protein>
<feature type="signal peptide" evidence="1">
    <location>
        <begin position="1"/>
        <end position="33"/>
    </location>
</feature>
<name>A0AAE1LAB4_9NEOP</name>
<proteinExistence type="predicted"/>
<evidence type="ECO:0000256" key="1">
    <source>
        <dbReference type="SAM" id="SignalP"/>
    </source>
</evidence>
<dbReference type="Proteomes" id="UP001219518">
    <property type="component" value="Unassembled WGS sequence"/>
</dbReference>
<comment type="caution">
    <text evidence="2">The sequence shown here is derived from an EMBL/GenBank/DDBJ whole genome shotgun (WGS) entry which is preliminary data.</text>
</comment>
<keyword evidence="1" id="KW-0732">Signal</keyword>
<dbReference type="EMBL" id="JAHWGI010000295">
    <property type="protein sequence ID" value="KAK3912666.1"/>
    <property type="molecule type" value="Genomic_DNA"/>
</dbReference>